<sequence length="91" mass="10397">MESKGITCQLDKNSVKSNANKINLDLYNNDNARDVLVNEQSTTRLSSTNKSEDGMALPPQKLYNFFIYQSDIPYPANQDFLEISLLFKKFV</sequence>
<name>A0A1A9VDX4_GLOAU</name>
<reference evidence="1" key="1">
    <citation type="submission" date="2020-05" db="UniProtKB">
        <authorList>
            <consortium name="EnsemblMetazoa"/>
        </authorList>
    </citation>
    <scope>IDENTIFICATION</scope>
    <source>
        <strain evidence="1">TTRI</strain>
    </source>
</reference>
<keyword evidence="2" id="KW-1185">Reference proteome</keyword>
<dbReference type="VEuPathDB" id="VectorBase:GAUT034122"/>
<dbReference type="EnsemblMetazoa" id="GAUT034122-RA">
    <property type="protein sequence ID" value="GAUT034122-PA"/>
    <property type="gene ID" value="GAUT034122"/>
</dbReference>
<evidence type="ECO:0000313" key="1">
    <source>
        <dbReference type="EnsemblMetazoa" id="GAUT034122-PA"/>
    </source>
</evidence>
<organism evidence="1 2">
    <name type="scientific">Glossina austeni</name>
    <name type="common">Savannah tsetse fly</name>
    <dbReference type="NCBI Taxonomy" id="7395"/>
    <lineage>
        <taxon>Eukaryota</taxon>
        <taxon>Metazoa</taxon>
        <taxon>Ecdysozoa</taxon>
        <taxon>Arthropoda</taxon>
        <taxon>Hexapoda</taxon>
        <taxon>Insecta</taxon>
        <taxon>Pterygota</taxon>
        <taxon>Neoptera</taxon>
        <taxon>Endopterygota</taxon>
        <taxon>Diptera</taxon>
        <taxon>Brachycera</taxon>
        <taxon>Muscomorpha</taxon>
        <taxon>Hippoboscoidea</taxon>
        <taxon>Glossinidae</taxon>
        <taxon>Glossina</taxon>
    </lineage>
</organism>
<accession>A0A1A9VDX4</accession>
<evidence type="ECO:0000313" key="2">
    <source>
        <dbReference type="Proteomes" id="UP000078200"/>
    </source>
</evidence>
<protein>
    <submittedName>
        <fullName evidence="1">Uncharacterized protein</fullName>
    </submittedName>
</protein>
<proteinExistence type="predicted"/>
<dbReference type="Proteomes" id="UP000078200">
    <property type="component" value="Unassembled WGS sequence"/>
</dbReference>
<dbReference type="AlphaFoldDB" id="A0A1A9VDX4"/>